<feature type="compositionally biased region" description="Low complexity" evidence="2">
    <location>
        <begin position="159"/>
        <end position="175"/>
    </location>
</feature>
<dbReference type="InParanoid" id="A0A1J7I8Z2"/>
<evidence type="ECO:0000256" key="1">
    <source>
        <dbReference type="SAM" id="Coils"/>
    </source>
</evidence>
<feature type="compositionally biased region" description="Gly residues" evidence="2">
    <location>
        <begin position="99"/>
        <end position="112"/>
    </location>
</feature>
<sequence length="619" mass="65465">MVTMQGHGSVGGPTNKITKARSKVVKPILKKLSYSEKGSLDLDRGWDDQQQIDGFGGVGVWEPVGTGRSAKDVSFSFGTAGARGSSGGRSALSGKEGVTTGGSGGSSSGGGNVVRKTFQQHGRSHSGNSVATNGSGGGLRAGSFVHPFQQMPRTSTPPLSYANSLASLENNNSSSPREYSPTITENEDDGEDSLYNSWAGTSLPPHLHLNLNHHHPQTQHHHASFSLSSGHQPTLSTHSSTFSQTALRRPSLASQRTSSLTDITSALTSPPQLRASTTTGRSTPRLAPSKSDLHLNLTLSELESPVGSPSGTPTLVSAATAPAAILASPTQSSSTAPMSPLRTSLEAMGTRLRSRSEVDSAARQEHIRQARRKFEERERVKEAKYEREEVERRNRQATKEAERIEKETREWYKATGVSSGGGIAGGSGSVNGSSVNVANLSESILQVPAACAAKPGRPAVSRKNTATSIATTSASVPTHAMNGRSVVGAGGVFGGKKQKRKGSFGVASAGTAGGSRPDVFAGGYSSNGSSSRKNSGFVASENQANVGDAEKGIAGYARKYDALPDLNDIPRFGAVDDDERNNWRRDRPRRATVAKKKTQTYWQGFVLWLRTKIFRLSKR</sequence>
<dbReference type="Proteomes" id="UP000182658">
    <property type="component" value="Unassembled WGS sequence"/>
</dbReference>
<evidence type="ECO:0000256" key="2">
    <source>
        <dbReference type="SAM" id="MobiDB-lite"/>
    </source>
</evidence>
<feature type="region of interest" description="Disordered" evidence="2">
    <location>
        <begin position="72"/>
        <end position="292"/>
    </location>
</feature>
<feature type="compositionally biased region" description="Low complexity" evidence="2">
    <location>
        <begin position="74"/>
        <end position="94"/>
    </location>
</feature>
<evidence type="ECO:0000313" key="4">
    <source>
        <dbReference type="Proteomes" id="UP000182658"/>
    </source>
</evidence>
<evidence type="ECO:0000313" key="3">
    <source>
        <dbReference type="EMBL" id="OIW23950.1"/>
    </source>
</evidence>
<reference evidence="3 4" key="1">
    <citation type="submission" date="2016-10" db="EMBL/GenBank/DDBJ databases">
        <title>Draft genome sequence of Coniochaeta ligniaria NRRL30616, a lignocellulolytic fungus for bioabatement of inhibitors in plant biomass hydrolysates.</title>
        <authorList>
            <consortium name="DOE Joint Genome Institute"/>
            <person name="Jimenez D.J."/>
            <person name="Hector R.E."/>
            <person name="Riley R."/>
            <person name="Sun H."/>
            <person name="Grigoriev I.V."/>
            <person name="Van Elsas J.D."/>
            <person name="Nichols N.N."/>
        </authorList>
    </citation>
    <scope>NUCLEOTIDE SEQUENCE [LARGE SCALE GENOMIC DNA]</scope>
    <source>
        <strain evidence="3 4">NRRL 30616</strain>
    </source>
</reference>
<feature type="compositionally biased region" description="Polar residues" evidence="2">
    <location>
        <begin position="117"/>
        <end position="133"/>
    </location>
</feature>
<name>A0A1J7I8Z2_9PEZI</name>
<gene>
    <name evidence="3" type="ORF">CONLIGDRAFT_117512</name>
</gene>
<keyword evidence="1" id="KW-0175">Coiled coil</keyword>
<feature type="coiled-coil region" evidence="1">
    <location>
        <begin position="373"/>
        <end position="407"/>
    </location>
</feature>
<dbReference type="AlphaFoldDB" id="A0A1J7I8Z2"/>
<dbReference type="STRING" id="1408157.A0A1J7I8Z2"/>
<dbReference type="EMBL" id="KV875105">
    <property type="protein sequence ID" value="OIW23950.1"/>
    <property type="molecule type" value="Genomic_DNA"/>
</dbReference>
<dbReference type="OrthoDB" id="5377213at2759"/>
<protein>
    <submittedName>
        <fullName evidence="3">Uncharacterized protein</fullName>
    </submittedName>
</protein>
<organism evidence="3 4">
    <name type="scientific">Coniochaeta ligniaria NRRL 30616</name>
    <dbReference type="NCBI Taxonomy" id="1408157"/>
    <lineage>
        <taxon>Eukaryota</taxon>
        <taxon>Fungi</taxon>
        <taxon>Dikarya</taxon>
        <taxon>Ascomycota</taxon>
        <taxon>Pezizomycotina</taxon>
        <taxon>Sordariomycetes</taxon>
        <taxon>Sordariomycetidae</taxon>
        <taxon>Coniochaetales</taxon>
        <taxon>Coniochaetaceae</taxon>
        <taxon>Coniochaeta</taxon>
    </lineage>
</organism>
<feature type="compositionally biased region" description="Polar residues" evidence="2">
    <location>
        <begin position="225"/>
        <end position="282"/>
    </location>
</feature>
<accession>A0A1J7I8Z2</accession>
<proteinExistence type="predicted"/>
<feature type="compositionally biased region" description="Basic residues" evidence="2">
    <location>
        <begin position="211"/>
        <end position="223"/>
    </location>
</feature>
<keyword evidence="4" id="KW-1185">Reference proteome</keyword>